<proteinExistence type="predicted"/>
<sequence length="354" mass="38155">MSYSTCSLPRRAWTTGALRVSASSTRSSWAPAAPAPARIVTFSAALSSPAASPSASSSGRTTVPEGRTTAGSRPRAVLARKISPGTTTTATPLRSTAARIAICRIRGPDSGLVTVSAYTLQPAKSSCGRVSWKYPEPISAPGIWAAMARTGTRLRWASKSPLIRCRLPGPQLPTHTFSSPVSPASAAAARAALSSCRTCTQSTPSSRRMASVRPLSESPGRPYRRRTPEALSEAMTCSAKVGIRVPFLGHWRIRCDRPDAGGTRPCLGSRRRWRGLDQSPEPAVRTHQSDDCRTCPEPLGHLGRTTAGPGRRPEQIRVTRPPVTTRGHLVTVGHVITLCPRALLQWRHRRRERR</sequence>
<evidence type="ECO:0000313" key="2">
    <source>
        <dbReference type="EMBL" id="CAG6390680.1"/>
    </source>
</evidence>
<reference evidence="2" key="1">
    <citation type="submission" date="2021-05" db="EMBL/GenBank/DDBJ databases">
        <authorList>
            <person name="Arsene-Ploetze F."/>
        </authorList>
    </citation>
    <scope>NUCLEOTIDE SEQUENCE</scope>
    <source>
        <strain evidence="2">DSM 42138</strain>
    </source>
</reference>
<evidence type="ECO:0000256" key="1">
    <source>
        <dbReference type="SAM" id="MobiDB-lite"/>
    </source>
</evidence>
<feature type="region of interest" description="Disordered" evidence="1">
    <location>
        <begin position="49"/>
        <end position="75"/>
    </location>
</feature>
<dbReference type="AntiFam" id="ANF00193">
    <property type="entry name" value="Shadow ORF (opposite ilvB)"/>
</dbReference>
<dbReference type="AlphaFoldDB" id="A0A9W4DI67"/>
<accession>A0A9W4DI67</accession>
<name>A0A9W4DI67_9ACTN</name>
<gene>
    <name evidence="2" type="ORF">SCOCK_10148</name>
</gene>
<feature type="compositionally biased region" description="Low complexity" evidence="1">
    <location>
        <begin position="49"/>
        <end position="58"/>
    </location>
</feature>
<protein>
    <submittedName>
        <fullName evidence="2">Uncharacterized protein</fullName>
    </submittedName>
</protein>
<dbReference type="EMBL" id="CAJSLV010000001">
    <property type="protein sequence ID" value="CAG6390680.1"/>
    <property type="molecule type" value="Genomic_DNA"/>
</dbReference>
<feature type="region of interest" description="Disordered" evidence="1">
    <location>
        <begin position="200"/>
        <end position="224"/>
    </location>
</feature>
<dbReference type="Proteomes" id="UP001152519">
    <property type="component" value="Unassembled WGS sequence"/>
</dbReference>
<organism evidence="2 3">
    <name type="scientific">Actinacidiphila cocklensis</name>
    <dbReference type="NCBI Taxonomy" id="887465"/>
    <lineage>
        <taxon>Bacteria</taxon>
        <taxon>Bacillati</taxon>
        <taxon>Actinomycetota</taxon>
        <taxon>Actinomycetes</taxon>
        <taxon>Kitasatosporales</taxon>
        <taxon>Streptomycetaceae</taxon>
        <taxon>Actinacidiphila</taxon>
    </lineage>
</organism>
<keyword evidence="3" id="KW-1185">Reference proteome</keyword>
<evidence type="ECO:0000313" key="3">
    <source>
        <dbReference type="Proteomes" id="UP001152519"/>
    </source>
</evidence>
<comment type="caution">
    <text evidence="2">The sequence shown here is derived from an EMBL/GenBank/DDBJ whole genome shotgun (WGS) entry which is preliminary data.</text>
</comment>